<organism evidence="4 5">
    <name type="scientific">Ranitomeya imitator</name>
    <name type="common">mimic poison frog</name>
    <dbReference type="NCBI Taxonomy" id="111125"/>
    <lineage>
        <taxon>Eukaryota</taxon>
        <taxon>Metazoa</taxon>
        <taxon>Chordata</taxon>
        <taxon>Craniata</taxon>
        <taxon>Vertebrata</taxon>
        <taxon>Euteleostomi</taxon>
        <taxon>Amphibia</taxon>
        <taxon>Batrachia</taxon>
        <taxon>Anura</taxon>
        <taxon>Neobatrachia</taxon>
        <taxon>Hyloidea</taxon>
        <taxon>Dendrobatidae</taxon>
        <taxon>Dendrobatinae</taxon>
        <taxon>Ranitomeya</taxon>
    </lineage>
</organism>
<evidence type="ECO:0000256" key="3">
    <source>
        <dbReference type="SAM" id="MobiDB-lite"/>
    </source>
</evidence>
<proteinExistence type="predicted"/>
<dbReference type="Proteomes" id="UP001176940">
    <property type="component" value="Unassembled WGS sequence"/>
</dbReference>
<feature type="region of interest" description="Disordered" evidence="3">
    <location>
        <begin position="213"/>
        <end position="260"/>
    </location>
</feature>
<dbReference type="PANTHER" id="PTHR16017:SF0">
    <property type="entry name" value="WD REPEAT-CONTAINING PROTEIN 70"/>
    <property type="match status" value="1"/>
</dbReference>
<keyword evidence="5" id="KW-1185">Reference proteome</keyword>
<comment type="caution">
    <text evidence="4">The sequence shown here is derived from an EMBL/GenBank/DDBJ whole genome shotgun (WGS) entry which is preliminary data.</text>
</comment>
<feature type="compositionally biased region" description="Basic and acidic residues" evidence="3">
    <location>
        <begin position="76"/>
        <end position="88"/>
    </location>
</feature>
<feature type="compositionally biased region" description="Basic and acidic residues" evidence="3">
    <location>
        <begin position="220"/>
        <end position="232"/>
    </location>
</feature>
<feature type="compositionally biased region" description="Polar residues" evidence="3">
    <location>
        <begin position="249"/>
        <end position="260"/>
    </location>
</feature>
<accession>A0ABN9L4U7</accession>
<evidence type="ECO:0000313" key="4">
    <source>
        <dbReference type="EMBL" id="CAJ0933236.1"/>
    </source>
</evidence>
<evidence type="ECO:0000256" key="1">
    <source>
        <dbReference type="ARBA" id="ARBA00022574"/>
    </source>
</evidence>
<feature type="compositionally biased region" description="Basic and acidic residues" evidence="3">
    <location>
        <begin position="100"/>
        <end position="125"/>
    </location>
</feature>
<reference evidence="4" key="1">
    <citation type="submission" date="2023-07" db="EMBL/GenBank/DDBJ databases">
        <authorList>
            <person name="Stuckert A."/>
        </authorList>
    </citation>
    <scope>NUCLEOTIDE SEQUENCE</scope>
</reference>
<dbReference type="PANTHER" id="PTHR16017">
    <property type="entry name" value="GASTRULATION DEFECTIVE PROTEIN 1-RELATED"/>
    <property type="match status" value="1"/>
</dbReference>
<dbReference type="EMBL" id="CAUEEQ010009151">
    <property type="protein sequence ID" value="CAJ0933236.1"/>
    <property type="molecule type" value="Genomic_DNA"/>
</dbReference>
<evidence type="ECO:0000256" key="2">
    <source>
        <dbReference type="ARBA" id="ARBA00022737"/>
    </source>
</evidence>
<sequence>MDLVWTRAKRGVALSTKPIKWKCNNAEALETSSSIMLSRVVHPWRARRGIAAFPTFLLPSLISDNEPVQEECRAQRWRTDSGRIDPSGRPRYPHALPMFREPRQRSTRKQLEKDRLDPLKSHKPEPPVAGPAFTNESFPDVAGRGGRVGTHGGTLSSFIVKNIALDKTDDSNPREAILRHAKDAEDNPYWVAPAYSTVPSVSGITSCDVALIPGNTERSSTGDHSHPQRTEGSDDESQCRSLVLGEGSDVTTVTDSLLSP</sequence>
<dbReference type="InterPro" id="IPR051858">
    <property type="entry name" value="WD_repeat_GAD-1"/>
</dbReference>
<keyword evidence="1" id="KW-0853">WD repeat</keyword>
<protein>
    <submittedName>
        <fullName evidence="4">Uncharacterized protein</fullName>
    </submittedName>
</protein>
<keyword evidence="2" id="KW-0677">Repeat</keyword>
<name>A0ABN9L4U7_9NEOB</name>
<gene>
    <name evidence="4" type="ORF">RIMI_LOCUS5384767</name>
</gene>
<feature type="region of interest" description="Disordered" evidence="3">
    <location>
        <begin position="76"/>
        <end position="135"/>
    </location>
</feature>
<evidence type="ECO:0000313" key="5">
    <source>
        <dbReference type="Proteomes" id="UP001176940"/>
    </source>
</evidence>